<accession>A0AB36RNB3</accession>
<organism evidence="2 3">
    <name type="scientific">Corynebacterium hadale</name>
    <dbReference type="NCBI Taxonomy" id="2026255"/>
    <lineage>
        <taxon>Bacteria</taxon>
        <taxon>Bacillati</taxon>
        <taxon>Actinomycetota</taxon>
        <taxon>Actinomycetes</taxon>
        <taxon>Mycobacteriales</taxon>
        <taxon>Corynebacteriaceae</taxon>
        <taxon>Corynebacterium</taxon>
    </lineage>
</organism>
<dbReference type="Proteomes" id="UP000218041">
    <property type="component" value="Unassembled WGS sequence"/>
</dbReference>
<sequence>MAALISTAVVAGGTVVATPSAHADIAVTSKYSQLPADEQQAAKQFNSNIGYKQGAFNQAHLMYANNFGPGWCIDFAQPAPQQNSPYVLRKLDGVSGLYGYNGEQGGNLEINPDIERAAIAGTKRMLDAFNKGDMEQAAKLNFALQALLSNHKETLNLQRGYIYGDYKETTGGFPKITKEEFAQWTGFEVRKQSGSVSGQSQYVLRKSASFQEATSNVKDGEYVTVLVPRDYNISDELGKEGTTQRLITIGQPGLVGYDPNPKGPNVTVKTTTVTETPEVVTETETVPGNTYTETVTEQPITETARKTVTPTSTVTEWEQPQAEVTKTVEPTRTETENVTPKTTVTEVEREDTETVTETTTLPQRTVTVRKGTPVVKTVTEKATATATATDDAKTEVATVTAEPKYVTETQTRPATTSTKTVTAQPSTVTATTTVKNETHQTSEKTIEVERFFRSYKYAFNFSQKKDTRVIPVEKLTNWKIDFVDDSNGLVKVTKSKDGKSLDITPVKEGEGDVRIVVVDGEGNRHEYTIHVINKAEKKIETTDVVVNNHYFNVSIAGHTQTIPVPQGWEWEITEGGNYITTSEKDGKITVKPNDGVLSATAKISVHEPGEAPRNENNYIINIAADSKYDQHRVIGNSNNYVLELDNIAGEPKVVEGEDIVESLEKDKDGNWVLTPKADKTGKVVITAKDEKGDDYQFTLDVRQGTNVLVDVETANIQPNTDEAAELNTADGEYELEFKQGQDIATVNGKSVEGDTVKLTGDTNKIQASGEGVIVANLYEIVDGQRILVGVYTIIAGDRTKVKTQEVEREIKDRQTVEITKGAEDHEIVVTEGADNVTTAVVEKDGKEITRVMPKPGFEGKVMVEERLGDEVVVRYTIKVTPSKVKERKQDVKATSQINITRDSDLQRLVVVSGENLLNTLPNDKDGEYTTDFKPDAEGQVVIELRNSRDLPINRWILNVTPVAPREYNYEITDRSELKLTAPEGSTYEVVEGKDLIKVTENGDQITVNPVEGAEGKAVVEFTKPNGAKERYVLDITPVSGNGAGNGSNGESSFKVSELGHFTVTIRNENTYKVIKGEEFVDVTEKDGQWVLTPKEGTSGNHVVVVETNKKGEIVNRHNIEITGQGSELSFREERRVLDRDIETKVNPGKGNTFTVVRGYDLIENPEPDKAGNINIKALPNKSGTVLIEERDSNGNPVRIIEAEIPETSGGSSIPAPEITWNEKTGRGSDGSITIVVEGKGDFIVEGCDKGGKCTQIDPEKIKDNGDGTHTIEQGAIPGGTTEIHVTPVGNGVVDEGGTIKINVNVDAQGNANAGAGKGDVNVGSSDPKCIASLVGLASPLLLLIPLGVLSQVNIPGLEGLRGQLNAAIQDANDRIQQGLGIYDRDRASRAAGVQGAFSVENSQMIGVAAGALGVITAGLLIGDAVLRACGQEESTSSYQLGEATDNDTLRYGSSGKPAEAPKSEESEAAKSEESEAPKSEEAAAAEK</sequence>
<feature type="compositionally biased region" description="Basic and acidic residues" evidence="1">
    <location>
        <begin position="1459"/>
        <end position="1487"/>
    </location>
</feature>
<evidence type="ECO:0000256" key="1">
    <source>
        <dbReference type="SAM" id="MobiDB-lite"/>
    </source>
</evidence>
<gene>
    <name evidence="2" type="ORF">CKJ80_00375</name>
</gene>
<feature type="region of interest" description="Disordered" evidence="1">
    <location>
        <begin position="1435"/>
        <end position="1487"/>
    </location>
</feature>
<protein>
    <submittedName>
        <fullName evidence="2">Uncharacterized protein</fullName>
    </submittedName>
</protein>
<evidence type="ECO:0000313" key="3">
    <source>
        <dbReference type="Proteomes" id="UP000218041"/>
    </source>
</evidence>
<evidence type="ECO:0000313" key="2">
    <source>
        <dbReference type="EMBL" id="PAT11721.1"/>
    </source>
</evidence>
<name>A0AB36RNB3_9CORY</name>
<comment type="caution">
    <text evidence="2">The sequence shown here is derived from an EMBL/GenBank/DDBJ whole genome shotgun (WGS) entry which is preliminary data.</text>
</comment>
<reference evidence="2 3" key="1">
    <citation type="submission" date="2017-08" db="EMBL/GenBank/DDBJ databases">
        <title>Whole genome sequences of 6 clinical strains closest to Corynebacterium imitans.</title>
        <authorList>
            <person name="Bernier A.-M."/>
            <person name="Burdz T."/>
            <person name="Bernard K."/>
        </authorList>
    </citation>
    <scope>NUCLEOTIDE SEQUENCE [LARGE SCALE GENOMIC DNA]</scope>
    <source>
        <strain evidence="2 3">NML92-0415</strain>
    </source>
</reference>
<proteinExistence type="predicted"/>
<dbReference type="EMBL" id="NSGP01000001">
    <property type="protein sequence ID" value="PAT11721.1"/>
    <property type="molecule type" value="Genomic_DNA"/>
</dbReference>